<keyword evidence="5" id="KW-1185">Reference proteome</keyword>
<evidence type="ECO:0000256" key="1">
    <source>
        <dbReference type="SAM" id="Phobius"/>
    </source>
</evidence>
<dbReference type="InterPro" id="IPR058486">
    <property type="entry name" value="DUF8173"/>
</dbReference>
<proteinExistence type="predicted"/>
<evidence type="ECO:0000313" key="5">
    <source>
        <dbReference type="Proteomes" id="UP001652542"/>
    </source>
</evidence>
<sequence length="395" mass="40479">MRFGILITTLLATCVAASQALAGPETEALGGDLYIGGSGTARSIEADRDVFAGGASLRLDGTVAQDLHATGFDLEIETRTEGDLYAAGGAITIRAETGGDLSAVGFSVRTAPTATTGGNARLAGGTMTIEGPVSGALVASGAEIILDAPIEGDVWLAARTITFGEAARIGGRLTYSAPDEIDIPDTVLPADRITYSRLEGLRVLETARDAWRDHGYPMVPAFLSVFAGFVVMIAFLIGLAAVCLSAFPRQVDRLRQLADGRPALTLLAGIAGLSMLFGLAPVGALTVVGIPLVPVVMLAIVVVGTLGYALGVHILAMRLGPLFRVDPEEGLWHKLGLFAATLLIACLLNLVPVIGWLINYALVLLGAGALTRALFGGPLGGAGATTVLGGARRGA</sequence>
<feature type="domain" description="DUF8173" evidence="3">
    <location>
        <begin position="223"/>
        <end position="373"/>
    </location>
</feature>
<keyword evidence="2" id="KW-0732">Signal</keyword>
<feature type="transmembrane region" description="Helical" evidence="1">
    <location>
        <begin position="264"/>
        <end position="290"/>
    </location>
</feature>
<keyword evidence="1" id="KW-0812">Transmembrane</keyword>
<reference evidence="4 5" key="1">
    <citation type="submission" date="2022-10" db="EMBL/GenBank/DDBJ databases">
        <title>Defluviimonas sp. nov., isolated from ocean surface water.</title>
        <authorList>
            <person name="He W."/>
            <person name="Wang L."/>
            <person name="Zhang D.-F."/>
        </authorList>
    </citation>
    <scope>NUCLEOTIDE SEQUENCE [LARGE SCALE GENOMIC DNA]</scope>
    <source>
        <strain evidence="4 5">WL0002</strain>
    </source>
</reference>
<dbReference type="RefSeq" id="WP_263734016.1">
    <property type="nucleotide sequence ID" value="NZ_JAOWKY010000001.1"/>
</dbReference>
<evidence type="ECO:0000313" key="4">
    <source>
        <dbReference type="EMBL" id="MCV2868405.1"/>
    </source>
</evidence>
<organism evidence="4 5">
    <name type="scientific">Albidovulum marisflavi</name>
    <dbReference type="NCBI Taxonomy" id="2984159"/>
    <lineage>
        <taxon>Bacteria</taxon>
        <taxon>Pseudomonadati</taxon>
        <taxon>Pseudomonadota</taxon>
        <taxon>Alphaproteobacteria</taxon>
        <taxon>Rhodobacterales</taxon>
        <taxon>Paracoccaceae</taxon>
        <taxon>Albidovulum</taxon>
    </lineage>
</organism>
<dbReference type="Pfam" id="PF26514">
    <property type="entry name" value="DUF8173"/>
    <property type="match status" value="1"/>
</dbReference>
<accession>A0ABT2ZBH4</accession>
<evidence type="ECO:0000256" key="2">
    <source>
        <dbReference type="SAM" id="SignalP"/>
    </source>
</evidence>
<keyword evidence="1" id="KW-1133">Transmembrane helix</keyword>
<evidence type="ECO:0000259" key="3">
    <source>
        <dbReference type="Pfam" id="PF26514"/>
    </source>
</evidence>
<keyword evidence="1" id="KW-0472">Membrane</keyword>
<name>A0ABT2ZBH4_9RHOB</name>
<feature type="transmembrane region" description="Helical" evidence="1">
    <location>
        <begin position="337"/>
        <end position="358"/>
    </location>
</feature>
<dbReference type="Proteomes" id="UP001652542">
    <property type="component" value="Unassembled WGS sequence"/>
</dbReference>
<feature type="transmembrane region" description="Helical" evidence="1">
    <location>
        <begin position="370"/>
        <end position="391"/>
    </location>
</feature>
<feature type="chain" id="PRO_5045170620" description="DUF8173 domain-containing protein" evidence="2">
    <location>
        <begin position="23"/>
        <end position="395"/>
    </location>
</feature>
<feature type="transmembrane region" description="Helical" evidence="1">
    <location>
        <begin position="221"/>
        <end position="244"/>
    </location>
</feature>
<feature type="signal peptide" evidence="2">
    <location>
        <begin position="1"/>
        <end position="22"/>
    </location>
</feature>
<comment type="caution">
    <text evidence="4">The sequence shown here is derived from an EMBL/GenBank/DDBJ whole genome shotgun (WGS) entry which is preliminary data.</text>
</comment>
<gene>
    <name evidence="4" type="ORF">OEW28_07165</name>
</gene>
<dbReference type="EMBL" id="JAOWKY010000001">
    <property type="protein sequence ID" value="MCV2868405.1"/>
    <property type="molecule type" value="Genomic_DNA"/>
</dbReference>
<protein>
    <recommendedName>
        <fullName evidence="3">DUF8173 domain-containing protein</fullName>
    </recommendedName>
</protein>
<feature type="transmembrane region" description="Helical" evidence="1">
    <location>
        <begin position="296"/>
        <end position="316"/>
    </location>
</feature>